<gene>
    <name evidence="3" type="ORF">Ahy_B09g095124</name>
</gene>
<evidence type="ECO:0000259" key="2">
    <source>
        <dbReference type="Pfam" id="PF23622"/>
    </source>
</evidence>
<evidence type="ECO:0000259" key="1">
    <source>
        <dbReference type="Pfam" id="PF00646"/>
    </source>
</evidence>
<dbReference type="AlphaFoldDB" id="A0A444XD05"/>
<dbReference type="Proteomes" id="UP000289738">
    <property type="component" value="Chromosome B09"/>
</dbReference>
<dbReference type="Pfam" id="PF00646">
    <property type="entry name" value="F-box"/>
    <property type="match status" value="1"/>
</dbReference>
<protein>
    <submittedName>
        <fullName evidence="3">Uncharacterized protein</fullName>
    </submittedName>
</protein>
<dbReference type="InterPro" id="IPR055357">
    <property type="entry name" value="LRR_At1g61320_AtMIF1"/>
</dbReference>
<evidence type="ECO:0000313" key="3">
    <source>
        <dbReference type="EMBL" id="RYQ87608.1"/>
    </source>
</evidence>
<comment type="caution">
    <text evidence="3">The sequence shown here is derived from an EMBL/GenBank/DDBJ whole genome shotgun (WGS) entry which is preliminary data.</text>
</comment>
<reference evidence="3 4" key="1">
    <citation type="submission" date="2019-01" db="EMBL/GenBank/DDBJ databases">
        <title>Sequencing of cultivated peanut Arachis hypogaea provides insights into genome evolution and oil improvement.</title>
        <authorList>
            <person name="Chen X."/>
        </authorList>
    </citation>
    <scope>NUCLEOTIDE SEQUENCE [LARGE SCALE GENOMIC DNA]</scope>
    <source>
        <strain evidence="4">cv. Fuhuasheng</strain>
        <tissue evidence="3">Leaves</tissue>
    </source>
</reference>
<feature type="domain" description="At1g61320/AtMIF1 LRR" evidence="2">
    <location>
        <begin position="232"/>
        <end position="356"/>
    </location>
</feature>
<dbReference type="PANTHER" id="PTHR34145">
    <property type="entry name" value="OS02G0105600 PROTEIN"/>
    <property type="match status" value="1"/>
</dbReference>
<dbReference type="EMBL" id="SDMP01000019">
    <property type="protein sequence ID" value="RYQ87608.1"/>
    <property type="molecule type" value="Genomic_DNA"/>
</dbReference>
<organism evidence="3 4">
    <name type="scientific">Arachis hypogaea</name>
    <name type="common">Peanut</name>
    <dbReference type="NCBI Taxonomy" id="3818"/>
    <lineage>
        <taxon>Eukaryota</taxon>
        <taxon>Viridiplantae</taxon>
        <taxon>Streptophyta</taxon>
        <taxon>Embryophyta</taxon>
        <taxon>Tracheophyta</taxon>
        <taxon>Spermatophyta</taxon>
        <taxon>Magnoliopsida</taxon>
        <taxon>eudicotyledons</taxon>
        <taxon>Gunneridae</taxon>
        <taxon>Pentapetalae</taxon>
        <taxon>rosids</taxon>
        <taxon>fabids</taxon>
        <taxon>Fabales</taxon>
        <taxon>Fabaceae</taxon>
        <taxon>Papilionoideae</taxon>
        <taxon>50 kb inversion clade</taxon>
        <taxon>dalbergioids sensu lato</taxon>
        <taxon>Dalbergieae</taxon>
        <taxon>Pterocarpus clade</taxon>
        <taxon>Arachis</taxon>
    </lineage>
</organism>
<dbReference type="SUPFAM" id="SSF52047">
    <property type="entry name" value="RNI-like"/>
    <property type="match status" value="2"/>
</dbReference>
<dbReference type="SUPFAM" id="SSF81383">
    <property type="entry name" value="F-box domain"/>
    <property type="match status" value="1"/>
</dbReference>
<dbReference type="Gene3D" id="3.80.10.10">
    <property type="entry name" value="Ribonuclease Inhibitor"/>
    <property type="match status" value="2"/>
</dbReference>
<dbReference type="InterPro" id="IPR053772">
    <property type="entry name" value="At1g61320/At1g61330-like"/>
</dbReference>
<feature type="domain" description="F-box" evidence="1">
    <location>
        <begin position="508"/>
        <end position="547"/>
    </location>
</feature>
<evidence type="ECO:0000313" key="4">
    <source>
        <dbReference type="Proteomes" id="UP000289738"/>
    </source>
</evidence>
<dbReference type="InterPro" id="IPR001810">
    <property type="entry name" value="F-box_dom"/>
</dbReference>
<dbReference type="Pfam" id="PF23622">
    <property type="entry name" value="LRR_At1g61320_AtMIF1"/>
    <property type="match status" value="2"/>
</dbReference>
<dbReference type="InterPro" id="IPR036047">
    <property type="entry name" value="F-box-like_dom_sf"/>
</dbReference>
<proteinExistence type="predicted"/>
<feature type="domain" description="At1g61320/AtMIF1 LRR" evidence="2">
    <location>
        <begin position="58"/>
        <end position="220"/>
    </location>
</feature>
<accession>A0A444XD05</accession>
<name>A0A444XD05_ARAHY</name>
<keyword evidence="4" id="KW-1185">Reference proteome</keyword>
<sequence length="857" mass="99096">MVDHRRLDVSSKATTLVLRRSEDFFSEDDVPAGNRQRFRKLDILINYVTKRLLRLRDQGLAIKKFKLDLQNLDDLTHVSHHVDQWIQMACESGVQVLELYLNDDCVRWYELPLCVIEAKSLIELELLGGIKIDQELLKHSMKFSSVKMLFLSRVLFTHESAIEYLISHCPLTERFIMVDRIEKVESLSLQGLQKLKKVDVEGIQEVHIDSPSLEELCYQAWDLNAPFKLNFDSCTNLRCLELSNLKNTAIADKWFLELFSKFPFIESLKLFDCSMSERINISSSQLKILQLMFCSKLKEVNVDAPNLLLFDYRDDDKPVISFMRSSNQLEVNISTNVDFRHFYSLREFTRNMPQVILASLSLSIGQSFPGDDPYMPALLVSSTTPPSIKHLVLREYSPPDSEALYSQLLMNYLLSNCFPKTISFIYHRRFSFIEFFYEKLMGSEKGECYCSSGDRKCWWHALKIVNISCSFMTDENADFKAMLDASARSFEEKTITFSLELWEKMDQISGLPEAILHDILARLPDRDSARTSVLSKAWRESWSTFPILSICSDQHFKSQDVTVDNYHSKIDKVIDYVGRRLLRLRDLGLAIKEFKLIMDYVDHKCMAHHVDLWMKMAIESGGEVLHLQLRLPGYYVGRYSPDRLYELPLSVIESKSLTKLVLIGGIRVEQAFLTHSIKLYSVRIIKLCNLLFAHEGIIERLISHCPLIEDLTVVDCAVYNPPISGIPQVFAFSLVESLFLHGLHKLKKAYVQGMREVYIDAPNLESLRYNLHQDASFKLNLDSCTNLRWLCLWDLKSIDLGDKWFLELFSKFPFLESLKLGNCSMSKRINISSAQLKVLKLSYCSNLEELNIDARNL</sequence>
<dbReference type="InterPro" id="IPR032675">
    <property type="entry name" value="LRR_dom_sf"/>
</dbReference>